<dbReference type="EMBL" id="JACHGW010000013">
    <property type="protein sequence ID" value="MBB6054076.1"/>
    <property type="molecule type" value="Genomic_DNA"/>
</dbReference>
<evidence type="ECO:0000313" key="10">
    <source>
        <dbReference type="EMBL" id="MBB6054076.1"/>
    </source>
</evidence>
<keyword evidence="4 7" id="KW-0238">DNA-binding</keyword>
<proteinExistence type="predicted"/>
<keyword evidence="1 6" id="KW-0597">Phosphoprotein</keyword>
<gene>
    <name evidence="10" type="ORF">HNQ39_005923</name>
</gene>
<dbReference type="Pfam" id="PF00486">
    <property type="entry name" value="Trans_reg_C"/>
    <property type="match status" value="1"/>
</dbReference>
<keyword evidence="2" id="KW-0902">Two-component regulatory system</keyword>
<dbReference type="SMART" id="SM00862">
    <property type="entry name" value="Trans_reg_C"/>
    <property type="match status" value="1"/>
</dbReference>
<dbReference type="GO" id="GO:0006355">
    <property type="term" value="P:regulation of DNA-templated transcription"/>
    <property type="evidence" value="ECO:0007669"/>
    <property type="project" value="InterPro"/>
</dbReference>
<feature type="modified residue" description="4-aspartylphosphate" evidence="6">
    <location>
        <position position="51"/>
    </location>
</feature>
<dbReference type="Pfam" id="PF00072">
    <property type="entry name" value="Response_reg"/>
    <property type="match status" value="1"/>
</dbReference>
<dbReference type="CDD" id="cd00383">
    <property type="entry name" value="trans_reg_C"/>
    <property type="match status" value="1"/>
</dbReference>
<reference evidence="10 11" key="1">
    <citation type="submission" date="2020-08" db="EMBL/GenBank/DDBJ databases">
        <title>Genomic Encyclopedia of Type Strains, Phase IV (KMG-IV): sequencing the most valuable type-strain genomes for metagenomic binning, comparative biology and taxonomic classification.</title>
        <authorList>
            <person name="Goeker M."/>
        </authorList>
    </citation>
    <scope>NUCLEOTIDE SEQUENCE [LARGE SCALE GENOMIC DNA]</scope>
    <source>
        <strain evidence="10 11">DSM 23562</strain>
    </source>
</reference>
<evidence type="ECO:0000259" key="9">
    <source>
        <dbReference type="PROSITE" id="PS51755"/>
    </source>
</evidence>
<dbReference type="SUPFAM" id="SSF52172">
    <property type="entry name" value="CheY-like"/>
    <property type="match status" value="1"/>
</dbReference>
<protein>
    <submittedName>
        <fullName evidence="10">DNA-binding response OmpR family regulator</fullName>
    </submittedName>
</protein>
<dbReference type="InterPro" id="IPR039420">
    <property type="entry name" value="WalR-like"/>
</dbReference>
<feature type="domain" description="Response regulatory" evidence="8">
    <location>
        <begin position="2"/>
        <end position="116"/>
    </location>
</feature>
<sequence length="224" mass="25681">MKLLVVEDEIAAGIFLQEGLSEEGYAVDMARDAHEADEAVALYRYDLIVLDVMLPGKDGFTLCRQWRMEGVKSPILFLTARDDVADRIAGLDQGGDDYLVKPFAFDELLARIRALLRRTLSEPVPPILTFGELVIDTNSKKVWRSGELVSLTAREHQMLEYLAFHPERLITRTRLWEHVWETGSEPDSNVVDVYIGYLRQKLGRERIETVRGQGYRFKHEVESE</sequence>
<dbReference type="SMART" id="SM00448">
    <property type="entry name" value="REC"/>
    <property type="match status" value="1"/>
</dbReference>
<evidence type="ECO:0000313" key="11">
    <source>
        <dbReference type="Proteomes" id="UP000520814"/>
    </source>
</evidence>
<dbReference type="AlphaFoldDB" id="A0A7W9WA91"/>
<dbReference type="PANTHER" id="PTHR48111">
    <property type="entry name" value="REGULATOR OF RPOS"/>
    <property type="match status" value="1"/>
</dbReference>
<dbReference type="CDD" id="cd17624">
    <property type="entry name" value="REC_OmpR_PmrA-like"/>
    <property type="match status" value="1"/>
</dbReference>
<organism evidence="10 11">
    <name type="scientific">Armatimonas rosea</name>
    <dbReference type="NCBI Taxonomy" id="685828"/>
    <lineage>
        <taxon>Bacteria</taxon>
        <taxon>Bacillati</taxon>
        <taxon>Armatimonadota</taxon>
        <taxon>Armatimonadia</taxon>
        <taxon>Armatimonadales</taxon>
        <taxon>Armatimonadaceae</taxon>
        <taxon>Armatimonas</taxon>
    </lineage>
</organism>
<dbReference type="FunFam" id="3.40.50.2300:FF:000002">
    <property type="entry name" value="DNA-binding response regulator PhoP"/>
    <property type="match status" value="1"/>
</dbReference>
<dbReference type="PANTHER" id="PTHR48111:SF22">
    <property type="entry name" value="REGULATOR OF RPOS"/>
    <property type="match status" value="1"/>
</dbReference>
<dbReference type="GO" id="GO:0005829">
    <property type="term" value="C:cytosol"/>
    <property type="evidence" value="ECO:0007669"/>
    <property type="project" value="TreeGrafter"/>
</dbReference>
<dbReference type="InterPro" id="IPR011006">
    <property type="entry name" value="CheY-like_superfamily"/>
</dbReference>
<keyword evidence="11" id="KW-1185">Reference proteome</keyword>
<evidence type="ECO:0000256" key="4">
    <source>
        <dbReference type="ARBA" id="ARBA00023125"/>
    </source>
</evidence>
<evidence type="ECO:0000256" key="1">
    <source>
        <dbReference type="ARBA" id="ARBA00022553"/>
    </source>
</evidence>
<evidence type="ECO:0000256" key="2">
    <source>
        <dbReference type="ARBA" id="ARBA00023012"/>
    </source>
</evidence>
<dbReference type="InterPro" id="IPR016032">
    <property type="entry name" value="Sig_transdc_resp-reg_C-effctor"/>
</dbReference>
<dbReference type="Proteomes" id="UP000520814">
    <property type="component" value="Unassembled WGS sequence"/>
</dbReference>
<dbReference type="PROSITE" id="PS51755">
    <property type="entry name" value="OMPR_PHOB"/>
    <property type="match status" value="1"/>
</dbReference>
<dbReference type="GO" id="GO:0000976">
    <property type="term" value="F:transcription cis-regulatory region binding"/>
    <property type="evidence" value="ECO:0007669"/>
    <property type="project" value="TreeGrafter"/>
</dbReference>
<dbReference type="PROSITE" id="PS50110">
    <property type="entry name" value="RESPONSE_REGULATORY"/>
    <property type="match status" value="1"/>
</dbReference>
<dbReference type="InterPro" id="IPR001867">
    <property type="entry name" value="OmpR/PhoB-type_DNA-bd"/>
</dbReference>
<evidence type="ECO:0000256" key="6">
    <source>
        <dbReference type="PROSITE-ProRule" id="PRU00169"/>
    </source>
</evidence>
<keyword evidence="3" id="KW-0805">Transcription regulation</keyword>
<dbReference type="Gene3D" id="6.10.250.690">
    <property type="match status" value="1"/>
</dbReference>
<feature type="DNA-binding region" description="OmpR/PhoB-type" evidence="7">
    <location>
        <begin position="125"/>
        <end position="219"/>
    </location>
</feature>
<evidence type="ECO:0000256" key="5">
    <source>
        <dbReference type="ARBA" id="ARBA00023163"/>
    </source>
</evidence>
<comment type="caution">
    <text evidence="10">The sequence shown here is derived from an EMBL/GenBank/DDBJ whole genome shotgun (WGS) entry which is preliminary data.</text>
</comment>
<dbReference type="Gene3D" id="1.10.10.10">
    <property type="entry name" value="Winged helix-like DNA-binding domain superfamily/Winged helix DNA-binding domain"/>
    <property type="match status" value="1"/>
</dbReference>
<dbReference type="InterPro" id="IPR036388">
    <property type="entry name" value="WH-like_DNA-bd_sf"/>
</dbReference>
<feature type="domain" description="OmpR/PhoB-type" evidence="9">
    <location>
        <begin position="125"/>
        <end position="219"/>
    </location>
</feature>
<evidence type="ECO:0000256" key="7">
    <source>
        <dbReference type="PROSITE-ProRule" id="PRU01091"/>
    </source>
</evidence>
<evidence type="ECO:0000259" key="8">
    <source>
        <dbReference type="PROSITE" id="PS50110"/>
    </source>
</evidence>
<dbReference type="Gene3D" id="3.40.50.2300">
    <property type="match status" value="1"/>
</dbReference>
<dbReference type="SUPFAM" id="SSF46894">
    <property type="entry name" value="C-terminal effector domain of the bipartite response regulators"/>
    <property type="match status" value="1"/>
</dbReference>
<dbReference type="RefSeq" id="WP_184204157.1">
    <property type="nucleotide sequence ID" value="NZ_JACHGW010000013.1"/>
</dbReference>
<evidence type="ECO:0000256" key="3">
    <source>
        <dbReference type="ARBA" id="ARBA00023015"/>
    </source>
</evidence>
<name>A0A7W9WA91_ARMRO</name>
<dbReference type="GO" id="GO:0000156">
    <property type="term" value="F:phosphorelay response regulator activity"/>
    <property type="evidence" value="ECO:0007669"/>
    <property type="project" value="TreeGrafter"/>
</dbReference>
<dbReference type="GO" id="GO:0032993">
    <property type="term" value="C:protein-DNA complex"/>
    <property type="evidence" value="ECO:0007669"/>
    <property type="project" value="TreeGrafter"/>
</dbReference>
<dbReference type="InterPro" id="IPR001789">
    <property type="entry name" value="Sig_transdc_resp-reg_receiver"/>
</dbReference>
<keyword evidence="5" id="KW-0804">Transcription</keyword>
<accession>A0A7W9WA91</accession>